<feature type="domain" description="Flavin reductase like" evidence="3">
    <location>
        <begin position="19"/>
        <end position="163"/>
    </location>
</feature>
<evidence type="ECO:0000259" key="3">
    <source>
        <dbReference type="SMART" id="SM00903"/>
    </source>
</evidence>
<sequence>MQEGSMTELQRGDAFRQAMRRMAASVSIVTAANGEEMAGATVSSVVSVSFDPLSLLVCIHKGSRFYDMIVDRDRFCINLLDRSQEDISDKFSRPASEENLFGNGSWRDREGMPWLEGAQANFFLDKRQTCHFGTHAIIIGEVRDIFYAEDVSPLIYLNGAYTGAA</sequence>
<dbReference type="GO" id="GO:0042602">
    <property type="term" value="F:riboflavin reductase (NADPH) activity"/>
    <property type="evidence" value="ECO:0007669"/>
    <property type="project" value="TreeGrafter"/>
</dbReference>
<gene>
    <name evidence="4" type="ORF">FIV46_12435</name>
</gene>
<dbReference type="SUPFAM" id="SSF50475">
    <property type="entry name" value="FMN-binding split barrel"/>
    <property type="match status" value="1"/>
</dbReference>
<dbReference type="GO" id="GO:0010181">
    <property type="term" value="F:FMN binding"/>
    <property type="evidence" value="ECO:0007669"/>
    <property type="project" value="InterPro"/>
</dbReference>
<evidence type="ECO:0000313" key="4">
    <source>
        <dbReference type="EMBL" id="TPD59036.1"/>
    </source>
</evidence>
<organism evidence="4 5">
    <name type="scientific">Emcibacter nanhaiensis</name>
    <dbReference type="NCBI Taxonomy" id="1505037"/>
    <lineage>
        <taxon>Bacteria</taxon>
        <taxon>Pseudomonadati</taxon>
        <taxon>Pseudomonadota</taxon>
        <taxon>Alphaproteobacteria</taxon>
        <taxon>Emcibacterales</taxon>
        <taxon>Emcibacteraceae</taxon>
        <taxon>Emcibacter</taxon>
    </lineage>
</organism>
<dbReference type="AlphaFoldDB" id="A0A501PGP4"/>
<keyword evidence="5" id="KW-1185">Reference proteome</keyword>
<dbReference type="PANTHER" id="PTHR30466">
    <property type="entry name" value="FLAVIN REDUCTASE"/>
    <property type="match status" value="1"/>
</dbReference>
<dbReference type="Proteomes" id="UP000319148">
    <property type="component" value="Unassembled WGS sequence"/>
</dbReference>
<evidence type="ECO:0000256" key="2">
    <source>
        <dbReference type="ARBA" id="ARBA00023002"/>
    </source>
</evidence>
<evidence type="ECO:0000313" key="5">
    <source>
        <dbReference type="Proteomes" id="UP000319148"/>
    </source>
</evidence>
<dbReference type="EMBL" id="VFIY01000015">
    <property type="protein sequence ID" value="TPD59036.1"/>
    <property type="molecule type" value="Genomic_DNA"/>
</dbReference>
<dbReference type="PANTHER" id="PTHR30466:SF11">
    <property type="entry name" value="FLAVIN-DEPENDENT MONOOXYGENASE, REDUCTASE SUBUNIT HSAB"/>
    <property type="match status" value="1"/>
</dbReference>
<comment type="similarity">
    <text evidence="1">Belongs to the non-flavoprotein flavin reductase family.</text>
</comment>
<proteinExistence type="inferred from homology"/>
<comment type="caution">
    <text evidence="4">The sequence shown here is derived from an EMBL/GenBank/DDBJ whole genome shotgun (WGS) entry which is preliminary data.</text>
</comment>
<dbReference type="InterPro" id="IPR012349">
    <property type="entry name" value="Split_barrel_FMN-bd"/>
</dbReference>
<dbReference type="Gene3D" id="2.30.110.10">
    <property type="entry name" value="Electron Transport, Fmn-binding Protein, Chain A"/>
    <property type="match status" value="1"/>
</dbReference>
<name>A0A501PGP4_9PROT</name>
<evidence type="ECO:0000256" key="1">
    <source>
        <dbReference type="ARBA" id="ARBA00008898"/>
    </source>
</evidence>
<accession>A0A501PGP4</accession>
<dbReference type="InterPro" id="IPR050268">
    <property type="entry name" value="NADH-dep_flavin_reductase"/>
</dbReference>
<protein>
    <submittedName>
        <fullName evidence="4">Flavin reductase family protein</fullName>
    </submittedName>
</protein>
<dbReference type="OrthoDB" id="9789254at2"/>
<reference evidence="5" key="1">
    <citation type="submission" date="2019-06" db="EMBL/GenBank/DDBJ databases">
        <title>The complete genome of Emcibacter congregatus ZYLT.</title>
        <authorList>
            <person name="Zhao Z."/>
        </authorList>
    </citation>
    <scope>NUCLEOTIDE SEQUENCE [LARGE SCALE GENOMIC DNA]</scope>
    <source>
        <strain evidence="5">MCCC 1A06723</strain>
    </source>
</reference>
<dbReference type="SMART" id="SM00903">
    <property type="entry name" value="Flavin_Reduct"/>
    <property type="match status" value="1"/>
</dbReference>
<keyword evidence="2" id="KW-0560">Oxidoreductase</keyword>
<dbReference type="Pfam" id="PF01613">
    <property type="entry name" value="Flavin_Reduct"/>
    <property type="match status" value="1"/>
</dbReference>
<dbReference type="InterPro" id="IPR002563">
    <property type="entry name" value="Flavin_Rdtase-like_dom"/>
</dbReference>